<protein>
    <submittedName>
        <fullName evidence="6">RNA polymerase subunit sigma</fullName>
    </submittedName>
</protein>
<dbReference type="InterPro" id="IPR014284">
    <property type="entry name" value="RNA_pol_sigma-70_dom"/>
</dbReference>
<name>A0A2S8G2E7_9BACT</name>
<evidence type="ECO:0000256" key="1">
    <source>
        <dbReference type="ARBA" id="ARBA00023015"/>
    </source>
</evidence>
<dbReference type="RefSeq" id="WP_105354148.1">
    <property type="nucleotide sequence ID" value="NZ_PUIB01000011.1"/>
</dbReference>
<dbReference type="InterPro" id="IPR039425">
    <property type="entry name" value="RNA_pol_sigma-70-like"/>
</dbReference>
<organism evidence="6 7">
    <name type="scientific">Blastopirellula marina</name>
    <dbReference type="NCBI Taxonomy" id="124"/>
    <lineage>
        <taxon>Bacteria</taxon>
        <taxon>Pseudomonadati</taxon>
        <taxon>Planctomycetota</taxon>
        <taxon>Planctomycetia</taxon>
        <taxon>Pirellulales</taxon>
        <taxon>Pirellulaceae</taxon>
        <taxon>Blastopirellula</taxon>
    </lineage>
</organism>
<gene>
    <name evidence="6" type="ORF">C5Y98_11270</name>
</gene>
<dbReference type="GO" id="GO:0016987">
    <property type="term" value="F:sigma factor activity"/>
    <property type="evidence" value="ECO:0007669"/>
    <property type="project" value="UniProtKB-KW"/>
</dbReference>
<dbReference type="EMBL" id="PUIB01000011">
    <property type="protein sequence ID" value="PQO38617.1"/>
    <property type="molecule type" value="Genomic_DNA"/>
</dbReference>
<sequence>MSRWPETHESLICRVKDPHDELAWNQFMTIYRPVIYRLAREKGLQHADSEDLVQRVFTSLAQAMADWEPRQNGPLFRNWLGRIARNAILNALSRAKPDRPTGSTTVNALLNEIPVEGETDSVLLRESRLQAFRWAAGEVEREFNKSTWIMFRETAIEGRSVSEVALQVGKTAGAVYIARCRVMQRIKEKIDEIPDIWSVS</sequence>
<evidence type="ECO:0000256" key="2">
    <source>
        <dbReference type="ARBA" id="ARBA00023082"/>
    </source>
</evidence>
<dbReference type="InterPro" id="IPR007627">
    <property type="entry name" value="RNA_pol_sigma70_r2"/>
</dbReference>
<evidence type="ECO:0000313" key="7">
    <source>
        <dbReference type="Proteomes" id="UP000239388"/>
    </source>
</evidence>
<keyword evidence="1" id="KW-0805">Transcription regulation</keyword>
<dbReference type="InterPro" id="IPR013325">
    <property type="entry name" value="RNA_pol_sigma_r2"/>
</dbReference>
<dbReference type="PANTHER" id="PTHR43133:SF8">
    <property type="entry name" value="RNA POLYMERASE SIGMA FACTOR HI_1459-RELATED"/>
    <property type="match status" value="1"/>
</dbReference>
<keyword evidence="3" id="KW-0238">DNA-binding</keyword>
<dbReference type="PANTHER" id="PTHR43133">
    <property type="entry name" value="RNA POLYMERASE ECF-TYPE SIGMA FACTO"/>
    <property type="match status" value="1"/>
</dbReference>
<dbReference type="AlphaFoldDB" id="A0A2S8G2E7"/>
<comment type="caution">
    <text evidence="6">The sequence shown here is derived from an EMBL/GenBank/DDBJ whole genome shotgun (WGS) entry which is preliminary data.</text>
</comment>
<reference evidence="6 7" key="1">
    <citation type="submission" date="2018-02" db="EMBL/GenBank/DDBJ databases">
        <title>Comparative genomes isolates from brazilian mangrove.</title>
        <authorList>
            <person name="Araujo J.E."/>
            <person name="Taketani R.G."/>
            <person name="Silva M.C.P."/>
            <person name="Loureco M.V."/>
            <person name="Andreote F.D."/>
        </authorList>
    </citation>
    <scope>NUCLEOTIDE SEQUENCE [LARGE SCALE GENOMIC DNA]</scope>
    <source>
        <strain evidence="6 7">NAP PRIS-MGV</strain>
    </source>
</reference>
<accession>A0A2S8G2E7</accession>
<evidence type="ECO:0000256" key="3">
    <source>
        <dbReference type="ARBA" id="ARBA00023125"/>
    </source>
</evidence>
<dbReference type="GO" id="GO:0003677">
    <property type="term" value="F:DNA binding"/>
    <property type="evidence" value="ECO:0007669"/>
    <property type="project" value="UniProtKB-KW"/>
</dbReference>
<dbReference type="Proteomes" id="UP000239388">
    <property type="component" value="Unassembled WGS sequence"/>
</dbReference>
<dbReference type="NCBIfam" id="TIGR02937">
    <property type="entry name" value="sigma70-ECF"/>
    <property type="match status" value="1"/>
</dbReference>
<dbReference type="Pfam" id="PF04542">
    <property type="entry name" value="Sigma70_r2"/>
    <property type="match status" value="1"/>
</dbReference>
<feature type="domain" description="RNA polymerase sigma-70 region 2" evidence="5">
    <location>
        <begin position="30"/>
        <end position="96"/>
    </location>
</feature>
<proteinExistence type="predicted"/>
<evidence type="ECO:0000256" key="4">
    <source>
        <dbReference type="ARBA" id="ARBA00023163"/>
    </source>
</evidence>
<keyword evidence="4" id="KW-0804">Transcription</keyword>
<dbReference type="SUPFAM" id="SSF88946">
    <property type="entry name" value="Sigma2 domain of RNA polymerase sigma factors"/>
    <property type="match status" value="1"/>
</dbReference>
<keyword evidence="2" id="KW-0731">Sigma factor</keyword>
<dbReference type="GO" id="GO:0006352">
    <property type="term" value="P:DNA-templated transcription initiation"/>
    <property type="evidence" value="ECO:0007669"/>
    <property type="project" value="InterPro"/>
</dbReference>
<dbReference type="Gene3D" id="1.10.1740.10">
    <property type="match status" value="1"/>
</dbReference>
<evidence type="ECO:0000313" key="6">
    <source>
        <dbReference type="EMBL" id="PQO38617.1"/>
    </source>
</evidence>
<evidence type="ECO:0000259" key="5">
    <source>
        <dbReference type="Pfam" id="PF04542"/>
    </source>
</evidence>
<dbReference type="OrthoDB" id="258490at2"/>